<gene>
    <name evidence="2" type="ORF">WJX75_001474</name>
</gene>
<comment type="caution">
    <text evidence="2">The sequence shown here is derived from an EMBL/GenBank/DDBJ whole genome shotgun (WGS) entry which is preliminary data.</text>
</comment>
<evidence type="ECO:0000256" key="1">
    <source>
        <dbReference type="SAM" id="MobiDB-lite"/>
    </source>
</evidence>
<evidence type="ECO:0000313" key="2">
    <source>
        <dbReference type="EMBL" id="KAK9903964.1"/>
    </source>
</evidence>
<sequence>MDGQEASGVTGKEELVSSWQDLRGRNLLTGEHRWESIAGGRHADVVPLDGGMEAFSGLSCIKTDDHQAVGFMTVCKGGIAEGMEGSPDVAIPQQKYEAACESLPESPKSTHEQVCFDDEEAELLPATKPMQFEGADCVHPSRPQEDVEAVPDLDEDNDAEHEASSLAGSDHEYAFVFEKPLSSLEVESPMQEAPKKGSRRPARAGPEASRQAPLPPTPMSTPQETVQAPSPPPPPAAELAEVRQRSLDESGVIPGGRAAFGAPAPALQPRPAAPGRGTAAAAPLPRAADGRGAVPGGRAAFGAPLPTAGAAATSASGWRPGGAERPTGAAAAIGRAPGGSPVRLLPQLHAQTAVRRMAPADSRAFQRLVLRRLEAGAMPGDMLDCFDRLWHGSSVVESQS</sequence>
<reference evidence="2 3" key="1">
    <citation type="journal article" date="2024" name="Nat. Commun.">
        <title>Phylogenomics reveals the evolutionary origins of lichenization in chlorophyte algae.</title>
        <authorList>
            <person name="Puginier C."/>
            <person name="Libourel C."/>
            <person name="Otte J."/>
            <person name="Skaloud P."/>
            <person name="Haon M."/>
            <person name="Grisel S."/>
            <person name="Petersen M."/>
            <person name="Berrin J.G."/>
            <person name="Delaux P.M."/>
            <person name="Dal Grande F."/>
            <person name="Keller J."/>
        </authorList>
    </citation>
    <scope>NUCLEOTIDE SEQUENCE [LARGE SCALE GENOMIC DNA]</scope>
    <source>
        <strain evidence="2 3">SAG 216-7</strain>
    </source>
</reference>
<organism evidence="2 3">
    <name type="scientific">Coccomyxa subellipsoidea</name>
    <dbReference type="NCBI Taxonomy" id="248742"/>
    <lineage>
        <taxon>Eukaryota</taxon>
        <taxon>Viridiplantae</taxon>
        <taxon>Chlorophyta</taxon>
        <taxon>core chlorophytes</taxon>
        <taxon>Trebouxiophyceae</taxon>
        <taxon>Trebouxiophyceae incertae sedis</taxon>
        <taxon>Coccomyxaceae</taxon>
        <taxon>Coccomyxa</taxon>
    </lineage>
</organism>
<feature type="compositionally biased region" description="Low complexity" evidence="1">
    <location>
        <begin position="273"/>
        <end position="292"/>
    </location>
</feature>
<feature type="compositionally biased region" description="Low complexity" evidence="1">
    <location>
        <begin position="300"/>
        <end position="316"/>
    </location>
</feature>
<name>A0ABR2YEL2_9CHLO</name>
<protein>
    <submittedName>
        <fullName evidence="2">Uncharacterized protein</fullName>
    </submittedName>
</protein>
<accession>A0ABR2YEL2</accession>
<feature type="region of interest" description="Disordered" evidence="1">
    <location>
        <begin position="185"/>
        <end position="335"/>
    </location>
</feature>
<feature type="compositionally biased region" description="Low complexity" evidence="1">
    <location>
        <begin position="255"/>
        <end position="265"/>
    </location>
</feature>
<dbReference type="EMBL" id="JALJOT010000013">
    <property type="protein sequence ID" value="KAK9903964.1"/>
    <property type="molecule type" value="Genomic_DNA"/>
</dbReference>
<dbReference type="Proteomes" id="UP001491310">
    <property type="component" value="Unassembled WGS sequence"/>
</dbReference>
<evidence type="ECO:0000313" key="3">
    <source>
        <dbReference type="Proteomes" id="UP001491310"/>
    </source>
</evidence>
<keyword evidence="3" id="KW-1185">Reference proteome</keyword>
<proteinExistence type="predicted"/>